<dbReference type="PANTHER" id="PTHR13696">
    <property type="entry name" value="P-LOOP CONTAINING NUCLEOSIDE TRIPHOSPHATE HYDROLASE"/>
    <property type="match status" value="1"/>
</dbReference>
<dbReference type="AlphaFoldDB" id="A0A7W6D6A3"/>
<proteinExistence type="predicted"/>
<dbReference type="Gene3D" id="3.40.50.300">
    <property type="entry name" value="P-loop containing nucleotide triphosphate hydrolases"/>
    <property type="match status" value="1"/>
</dbReference>
<keyword evidence="3" id="KW-1185">Reference proteome</keyword>
<sequence length="258" mass="27634">MAVIAVANAKGGSGKTTAVALLATELARSGVEVVVLDCDPLGLAADWASRCGPQSRITAVTDITPGTLPDHLRRLNRPDRHIIADLSGARDTLMALALGLCDLALVPVQGSALDARGAIQVLELIQCIEANARAHINRAVVLSRVNPLVATRSLRTVRDLLMLRGMAMIETPLVERGAYREMFERPGTLYSLEGRQVPNLDRAQANMQAFARDVMARIECGGRDAHGPFAQLCYQHGIAAEGPCANDDRPARRLFQGG</sequence>
<feature type="domain" description="CobQ/CobB/MinD/ParA nucleotide binding" evidence="1">
    <location>
        <begin position="4"/>
        <end position="147"/>
    </location>
</feature>
<name>A0A7W6D6A3_9HYPH</name>
<protein>
    <submittedName>
        <fullName evidence="2">Chromosome partitioning protein</fullName>
    </submittedName>
</protein>
<dbReference type="EMBL" id="JACIEE010000001">
    <property type="protein sequence ID" value="MBB3975386.1"/>
    <property type="molecule type" value="Genomic_DNA"/>
</dbReference>
<dbReference type="Proteomes" id="UP000574761">
    <property type="component" value="Unassembled WGS sequence"/>
</dbReference>
<evidence type="ECO:0000259" key="1">
    <source>
        <dbReference type="Pfam" id="PF01656"/>
    </source>
</evidence>
<dbReference type="Pfam" id="PF01656">
    <property type="entry name" value="CbiA"/>
    <property type="match status" value="1"/>
</dbReference>
<accession>A0A7W6D6A3</accession>
<dbReference type="CDD" id="cd02042">
    <property type="entry name" value="ParAB_family"/>
    <property type="match status" value="1"/>
</dbReference>
<dbReference type="PANTHER" id="PTHR13696:SF96">
    <property type="entry name" value="COBQ_COBB_MIND_PARA NUCLEOTIDE BINDING DOMAIN-CONTAINING PROTEIN"/>
    <property type="match status" value="1"/>
</dbReference>
<dbReference type="InterPro" id="IPR050678">
    <property type="entry name" value="DNA_Partitioning_ATPase"/>
</dbReference>
<dbReference type="InterPro" id="IPR002586">
    <property type="entry name" value="CobQ/CobB/MinD/ParA_Nub-bd_dom"/>
</dbReference>
<gene>
    <name evidence="2" type="ORF">GGQ64_000562</name>
</gene>
<dbReference type="RefSeq" id="WP_183798709.1">
    <property type="nucleotide sequence ID" value="NZ_JACIEE010000001.1"/>
</dbReference>
<evidence type="ECO:0000313" key="2">
    <source>
        <dbReference type="EMBL" id="MBB3975386.1"/>
    </source>
</evidence>
<comment type="caution">
    <text evidence="2">The sequence shown here is derived from an EMBL/GenBank/DDBJ whole genome shotgun (WGS) entry which is preliminary data.</text>
</comment>
<dbReference type="InterPro" id="IPR027417">
    <property type="entry name" value="P-loop_NTPase"/>
</dbReference>
<organism evidence="2 3">
    <name type="scientific">Mycoplana azooxidifex</name>
    <dbReference type="NCBI Taxonomy" id="1636188"/>
    <lineage>
        <taxon>Bacteria</taxon>
        <taxon>Pseudomonadati</taxon>
        <taxon>Pseudomonadota</taxon>
        <taxon>Alphaproteobacteria</taxon>
        <taxon>Hyphomicrobiales</taxon>
        <taxon>Rhizobiaceae</taxon>
        <taxon>Mycoplana</taxon>
    </lineage>
</organism>
<reference evidence="2 3" key="1">
    <citation type="submission" date="2020-08" db="EMBL/GenBank/DDBJ databases">
        <title>Genomic Encyclopedia of Type Strains, Phase IV (KMG-IV): sequencing the most valuable type-strain genomes for metagenomic binning, comparative biology and taxonomic classification.</title>
        <authorList>
            <person name="Goeker M."/>
        </authorList>
    </citation>
    <scope>NUCLEOTIDE SEQUENCE [LARGE SCALE GENOMIC DNA]</scope>
    <source>
        <strain evidence="2 3">DSM 100211</strain>
    </source>
</reference>
<evidence type="ECO:0000313" key="3">
    <source>
        <dbReference type="Proteomes" id="UP000574761"/>
    </source>
</evidence>
<dbReference type="SUPFAM" id="SSF52540">
    <property type="entry name" value="P-loop containing nucleoside triphosphate hydrolases"/>
    <property type="match status" value="1"/>
</dbReference>